<dbReference type="PANTHER" id="PTHR47939">
    <property type="entry name" value="MEMBRANE-ASSOCIATED SALT-INDUCIBLE PROTEIN-LIKE"/>
    <property type="match status" value="1"/>
</dbReference>
<dbReference type="InterPro" id="IPR050667">
    <property type="entry name" value="PPR-containing_protein"/>
</dbReference>
<proteinExistence type="predicted"/>
<protein>
    <submittedName>
        <fullName evidence="1">Uncharacterized protein</fullName>
    </submittedName>
</protein>
<dbReference type="PANTHER" id="PTHR47939:SF5">
    <property type="entry name" value="PENTACOTRIPEPTIDE-REPEAT REGION OF PRORP DOMAIN-CONTAINING PROTEIN"/>
    <property type="match status" value="1"/>
</dbReference>
<dbReference type="PROSITE" id="PS51257">
    <property type="entry name" value="PROKAR_LIPOPROTEIN"/>
    <property type="match status" value="1"/>
</dbReference>
<evidence type="ECO:0000313" key="1">
    <source>
        <dbReference type="EMBL" id="KAG2392357.1"/>
    </source>
</evidence>
<gene>
    <name evidence="1" type="ORF">C9374_012609</name>
</gene>
<dbReference type="Proteomes" id="UP000816034">
    <property type="component" value="Unassembled WGS sequence"/>
</dbReference>
<evidence type="ECO:0000313" key="2">
    <source>
        <dbReference type="Proteomes" id="UP000816034"/>
    </source>
</evidence>
<dbReference type="InterPro" id="IPR011990">
    <property type="entry name" value="TPR-like_helical_dom_sf"/>
</dbReference>
<dbReference type="InterPro" id="IPR002885">
    <property type="entry name" value="PPR_rpt"/>
</dbReference>
<dbReference type="AlphaFoldDB" id="A0AA88H3C7"/>
<organism evidence="1 2">
    <name type="scientific">Naegleria lovaniensis</name>
    <name type="common">Amoeba</name>
    <dbReference type="NCBI Taxonomy" id="51637"/>
    <lineage>
        <taxon>Eukaryota</taxon>
        <taxon>Discoba</taxon>
        <taxon>Heterolobosea</taxon>
        <taxon>Tetramitia</taxon>
        <taxon>Eutetramitia</taxon>
        <taxon>Vahlkampfiidae</taxon>
        <taxon>Naegleria</taxon>
    </lineage>
</organism>
<comment type="caution">
    <text evidence="1">The sequence shown here is derived from an EMBL/GenBank/DDBJ whole genome shotgun (WGS) entry which is preliminary data.</text>
</comment>
<dbReference type="Pfam" id="PF01535">
    <property type="entry name" value="PPR"/>
    <property type="match status" value="1"/>
</dbReference>
<dbReference type="GeneID" id="68105063"/>
<dbReference type="Gene3D" id="1.25.40.10">
    <property type="entry name" value="Tetratricopeptide repeat domain"/>
    <property type="match status" value="2"/>
</dbReference>
<dbReference type="EMBL" id="PYSW02000005">
    <property type="protein sequence ID" value="KAG2392357.1"/>
    <property type="molecule type" value="Genomic_DNA"/>
</dbReference>
<keyword evidence="2" id="KW-1185">Reference proteome</keyword>
<accession>A0AA88H3C7</accession>
<sequence length="726" mass="83919">MKRRVTWPSSSALFSSCSERHFHQTIVMTKSNMMRSNIKRAENIGKRHSSLSLSNLDLQKKIFSDVTKKNYSTTIPVKKKASNVDDGYLAEIKKTKIMQQKSQYVRQIYDSFSDDPLVVPFLTNIISSKNYAYTTDRTLKNTFLYFMSRKNQRLLKSESFDNMPEDKQFALLCKTFSEDLLPFIQDQLENNDNPKDVLKPELMYQALFLPTKTMRNISKDIALYLLENNRYQLLGINKTVVEDAVLTYYRINEDLKGFSAFVTENNLKMTVLRYLMTIELLYTKGMLADIIPVFENFLEYLLKIESSIKGEKQWENISKAFGHAIQSYATTGEIEKVEELFSLCIHSNAFTFNGEHSHFNTSNPISLLKPHIHSSLQIFNILIKTYIRQNMLDQAFKIVEVAFSELTYLAQNKVKISPLAKQAKQFVTIINPLLNMLVSRSNLKDADRLIKSLLDKESSLQKSYNTAMNQLYPPSEYTISPDRITFLIIIRRYCIDGQVDQILYYLKNMFTYGCSVSTDMYDDAVVNLAFNGHTSAIEKLLKTLVTDFDYKLTAYPAYAIMKSYVQTGDIEQAEKMLNDYQNFGSPIIGMYNLVIGSNLTNLHNYEKAIHYLHTATVLSNLTFAVNQHTLAPFIHFFAIASEENIEKCFNNMNSYLEKFPNDYIFPAYVNVLRELCSNIQQARKGEIAGMQIDNYVEKCLEDMKGMLSKAKQFINDEDKKRRQQKQ</sequence>
<dbReference type="RefSeq" id="XP_044554251.1">
    <property type="nucleotide sequence ID" value="XM_044688395.1"/>
</dbReference>
<name>A0AA88H3C7_NAELO</name>
<reference evidence="1 2" key="1">
    <citation type="journal article" date="2018" name="BMC Genomics">
        <title>The genome of Naegleria lovaniensis, the basis for a comparative approach to unravel pathogenicity factors of the human pathogenic amoeba N. fowleri.</title>
        <authorList>
            <person name="Liechti N."/>
            <person name="Schurch N."/>
            <person name="Bruggmann R."/>
            <person name="Wittwer M."/>
        </authorList>
    </citation>
    <scope>NUCLEOTIDE SEQUENCE [LARGE SCALE GENOMIC DNA]</scope>
    <source>
        <strain evidence="1 2">ATCC 30569</strain>
    </source>
</reference>